<dbReference type="InterPro" id="IPR051258">
    <property type="entry name" value="Diverse_Substrate_Transporter"/>
</dbReference>
<name>A0ABN1J1Y0_9CLOT</name>
<keyword evidence="6 7" id="KW-0472">Membrane</keyword>
<feature type="transmembrane region" description="Helical" evidence="7">
    <location>
        <begin position="242"/>
        <end position="262"/>
    </location>
</feature>
<dbReference type="RefSeq" id="WP_343769770.1">
    <property type="nucleotide sequence ID" value="NZ_BAAACF010000002.1"/>
</dbReference>
<feature type="transmembrane region" description="Helical" evidence="7">
    <location>
        <begin position="212"/>
        <end position="230"/>
    </location>
</feature>
<keyword evidence="5 7" id="KW-1133">Transmembrane helix</keyword>
<evidence type="ECO:0000259" key="8">
    <source>
        <dbReference type="Pfam" id="PF00892"/>
    </source>
</evidence>
<comment type="similarity">
    <text evidence="2">Belongs to the EamA transporter family.</text>
</comment>
<dbReference type="PANTHER" id="PTHR42920">
    <property type="entry name" value="OS03G0707200 PROTEIN-RELATED"/>
    <property type="match status" value="1"/>
</dbReference>
<feature type="transmembrane region" description="Helical" evidence="7">
    <location>
        <begin position="124"/>
        <end position="142"/>
    </location>
</feature>
<feature type="domain" description="EamA" evidence="8">
    <location>
        <begin position="150"/>
        <end position="281"/>
    </location>
</feature>
<dbReference type="InterPro" id="IPR000620">
    <property type="entry name" value="EamA_dom"/>
</dbReference>
<evidence type="ECO:0000256" key="4">
    <source>
        <dbReference type="ARBA" id="ARBA00022692"/>
    </source>
</evidence>
<feature type="transmembrane region" description="Helical" evidence="7">
    <location>
        <begin position="180"/>
        <end position="200"/>
    </location>
</feature>
<comment type="caution">
    <text evidence="9">The sequence shown here is derived from an EMBL/GenBank/DDBJ whole genome shotgun (WGS) entry which is preliminary data.</text>
</comment>
<evidence type="ECO:0000256" key="7">
    <source>
        <dbReference type="SAM" id="Phobius"/>
    </source>
</evidence>
<proteinExistence type="inferred from homology"/>
<dbReference type="SUPFAM" id="SSF103481">
    <property type="entry name" value="Multidrug resistance efflux transporter EmrE"/>
    <property type="match status" value="2"/>
</dbReference>
<feature type="transmembrane region" description="Helical" evidence="7">
    <location>
        <begin position="9"/>
        <end position="28"/>
    </location>
</feature>
<gene>
    <name evidence="9" type="ORF">GCM10008905_22640</name>
</gene>
<feature type="transmembrane region" description="Helical" evidence="7">
    <location>
        <begin position="40"/>
        <end position="59"/>
    </location>
</feature>
<dbReference type="Pfam" id="PF00892">
    <property type="entry name" value="EamA"/>
    <property type="match status" value="2"/>
</dbReference>
<evidence type="ECO:0000256" key="3">
    <source>
        <dbReference type="ARBA" id="ARBA00022475"/>
    </source>
</evidence>
<reference evidence="9 10" key="1">
    <citation type="journal article" date="2019" name="Int. J. Syst. Evol. Microbiol.">
        <title>The Global Catalogue of Microorganisms (GCM) 10K type strain sequencing project: providing services to taxonomists for standard genome sequencing and annotation.</title>
        <authorList>
            <consortium name="The Broad Institute Genomics Platform"/>
            <consortium name="The Broad Institute Genome Sequencing Center for Infectious Disease"/>
            <person name="Wu L."/>
            <person name="Ma J."/>
        </authorList>
    </citation>
    <scope>NUCLEOTIDE SEQUENCE [LARGE SCALE GENOMIC DNA]</scope>
    <source>
        <strain evidence="9 10">JCM 1405</strain>
    </source>
</reference>
<dbReference type="EMBL" id="BAAACF010000002">
    <property type="protein sequence ID" value="GAA0726272.1"/>
    <property type="molecule type" value="Genomic_DNA"/>
</dbReference>
<keyword evidence="4 7" id="KW-0812">Transmembrane</keyword>
<keyword evidence="10" id="KW-1185">Reference proteome</keyword>
<keyword evidence="3" id="KW-1003">Cell membrane</keyword>
<evidence type="ECO:0000256" key="6">
    <source>
        <dbReference type="ARBA" id="ARBA00023136"/>
    </source>
</evidence>
<protein>
    <submittedName>
        <fullName evidence="9">DMT family transporter</fullName>
    </submittedName>
</protein>
<evidence type="ECO:0000256" key="5">
    <source>
        <dbReference type="ARBA" id="ARBA00022989"/>
    </source>
</evidence>
<feature type="domain" description="EamA" evidence="8">
    <location>
        <begin position="12"/>
        <end position="141"/>
    </location>
</feature>
<accession>A0ABN1J1Y0</accession>
<organism evidence="9 10">
    <name type="scientific">Clostridium malenominatum</name>
    <dbReference type="NCBI Taxonomy" id="1539"/>
    <lineage>
        <taxon>Bacteria</taxon>
        <taxon>Bacillati</taxon>
        <taxon>Bacillota</taxon>
        <taxon>Clostridia</taxon>
        <taxon>Eubacteriales</taxon>
        <taxon>Clostridiaceae</taxon>
        <taxon>Clostridium</taxon>
    </lineage>
</organism>
<dbReference type="Proteomes" id="UP001500339">
    <property type="component" value="Unassembled WGS sequence"/>
</dbReference>
<feature type="transmembrane region" description="Helical" evidence="7">
    <location>
        <begin position="154"/>
        <end position="173"/>
    </location>
</feature>
<sequence>MLTKIKNKSLLADFSLLIIAVIWGSGFVATKNALDSYSPYFIMASRFFIACVSIGLVFFKNIKKITKKDFMAGSIIGFLLFIAFAAQTIGLQYTTAAKQAFITGTNVVMVPFIYWLVNSKKPDIYNLIAAFMCFIGIGFLTLEGSLHINLGDGLTLACALFFACHIVAIGYYAEKHDPIVLTFVQFLVAFILSLISIFSFNEIPSTISKEGLFPIIYLGVFSTFIAFLIQNVAQKYTTPTRAAIILCLEAVFGSLLSCFLLGEDFTYKMFIGCIVIFLAIVTAETKWEFIKFKGAEKNYEY</sequence>
<feature type="transmembrane region" description="Helical" evidence="7">
    <location>
        <begin position="71"/>
        <end position="93"/>
    </location>
</feature>
<feature type="transmembrane region" description="Helical" evidence="7">
    <location>
        <begin position="99"/>
        <end position="117"/>
    </location>
</feature>
<evidence type="ECO:0000313" key="9">
    <source>
        <dbReference type="EMBL" id="GAA0726272.1"/>
    </source>
</evidence>
<evidence type="ECO:0000256" key="2">
    <source>
        <dbReference type="ARBA" id="ARBA00007362"/>
    </source>
</evidence>
<dbReference type="InterPro" id="IPR037185">
    <property type="entry name" value="EmrE-like"/>
</dbReference>
<evidence type="ECO:0000256" key="1">
    <source>
        <dbReference type="ARBA" id="ARBA00004651"/>
    </source>
</evidence>
<evidence type="ECO:0000313" key="10">
    <source>
        <dbReference type="Proteomes" id="UP001500339"/>
    </source>
</evidence>
<comment type="subcellular location">
    <subcellularLocation>
        <location evidence="1">Cell membrane</location>
        <topology evidence="1">Multi-pass membrane protein</topology>
    </subcellularLocation>
</comment>
<feature type="transmembrane region" description="Helical" evidence="7">
    <location>
        <begin position="268"/>
        <end position="287"/>
    </location>
</feature>
<dbReference type="PANTHER" id="PTHR42920:SF5">
    <property type="entry name" value="EAMA DOMAIN-CONTAINING PROTEIN"/>
    <property type="match status" value="1"/>
</dbReference>